<evidence type="ECO:0000256" key="12">
    <source>
        <dbReference type="ARBA" id="ARBA00023002"/>
    </source>
</evidence>
<keyword evidence="17" id="KW-0326">Glycosidase</keyword>
<evidence type="ECO:0000256" key="6">
    <source>
        <dbReference type="ARBA" id="ARBA00012663"/>
    </source>
</evidence>
<dbReference type="Gene3D" id="3.20.20.80">
    <property type="entry name" value="Glycosidases"/>
    <property type="match status" value="1"/>
</dbReference>
<feature type="chain" id="PRO_5034156854" description="beta-N-acetylhexosaminidase" evidence="19">
    <location>
        <begin position="22"/>
        <end position="1155"/>
    </location>
</feature>
<feature type="domain" description="Glycoside hydrolase family 20 catalytic" evidence="20">
    <location>
        <begin position="219"/>
        <end position="558"/>
    </location>
</feature>
<keyword evidence="12" id="KW-0560">Oxidoreductase</keyword>
<evidence type="ECO:0000256" key="15">
    <source>
        <dbReference type="ARBA" id="ARBA00023136"/>
    </source>
</evidence>
<organism evidence="22 23">
    <name type="scientific">Fusarium gaditjirri</name>
    <dbReference type="NCBI Taxonomy" id="282569"/>
    <lineage>
        <taxon>Eukaryota</taxon>
        <taxon>Fungi</taxon>
        <taxon>Dikarya</taxon>
        <taxon>Ascomycota</taxon>
        <taxon>Pezizomycotina</taxon>
        <taxon>Sordariomycetes</taxon>
        <taxon>Hypocreomycetidae</taxon>
        <taxon>Hypocreales</taxon>
        <taxon>Nectriaceae</taxon>
        <taxon>Fusarium</taxon>
        <taxon>Fusarium nisikadoi species complex</taxon>
    </lineage>
</organism>
<dbReference type="Pfam" id="PF00728">
    <property type="entry name" value="Glyco_hydro_20"/>
    <property type="match status" value="1"/>
</dbReference>
<dbReference type="GO" id="GO:0005506">
    <property type="term" value="F:iron ion binding"/>
    <property type="evidence" value="ECO:0007669"/>
    <property type="project" value="InterPro"/>
</dbReference>
<evidence type="ECO:0000256" key="10">
    <source>
        <dbReference type="ARBA" id="ARBA00022801"/>
    </source>
</evidence>
<dbReference type="FunFam" id="3.20.20.80:FF:000063">
    <property type="entry name" value="Beta-hexosaminidase"/>
    <property type="match status" value="1"/>
</dbReference>
<dbReference type="InterPro" id="IPR001128">
    <property type="entry name" value="Cyt_P450"/>
</dbReference>
<keyword evidence="7" id="KW-0812">Transmembrane</keyword>
<dbReference type="PRINTS" id="PR00738">
    <property type="entry name" value="GLHYDRLASE20"/>
</dbReference>
<keyword evidence="10" id="KW-0378">Hydrolase</keyword>
<evidence type="ECO:0000256" key="13">
    <source>
        <dbReference type="ARBA" id="ARBA00023004"/>
    </source>
</evidence>
<dbReference type="GO" id="GO:0016020">
    <property type="term" value="C:membrane"/>
    <property type="evidence" value="ECO:0007669"/>
    <property type="project" value="UniProtKB-SubCell"/>
</dbReference>
<dbReference type="InterPro" id="IPR036396">
    <property type="entry name" value="Cyt_P450_sf"/>
</dbReference>
<comment type="cofactor">
    <cofactor evidence="2">
        <name>heme</name>
        <dbReference type="ChEBI" id="CHEBI:30413"/>
    </cofactor>
</comment>
<keyword evidence="23" id="KW-1185">Reference proteome</keyword>
<evidence type="ECO:0000256" key="11">
    <source>
        <dbReference type="ARBA" id="ARBA00022989"/>
    </source>
</evidence>
<evidence type="ECO:0000256" key="3">
    <source>
        <dbReference type="ARBA" id="ARBA00004167"/>
    </source>
</evidence>
<dbReference type="GO" id="GO:0004497">
    <property type="term" value="F:monooxygenase activity"/>
    <property type="evidence" value="ECO:0007669"/>
    <property type="project" value="UniProtKB-KW"/>
</dbReference>
<evidence type="ECO:0000313" key="23">
    <source>
        <dbReference type="Proteomes" id="UP000604273"/>
    </source>
</evidence>
<feature type="domain" description="Beta-hexosaminidase eukaryotic type N-terminal" evidence="21">
    <location>
        <begin position="22"/>
        <end position="194"/>
    </location>
</feature>
<dbReference type="SUPFAM" id="SSF48264">
    <property type="entry name" value="Cytochrome P450"/>
    <property type="match status" value="1"/>
</dbReference>
<dbReference type="InterPro" id="IPR025705">
    <property type="entry name" value="Beta_hexosaminidase_sua/sub"/>
</dbReference>
<dbReference type="PANTHER" id="PTHR24287">
    <property type="entry name" value="P450, PUTATIVE (EUROFUNG)-RELATED"/>
    <property type="match status" value="1"/>
</dbReference>
<dbReference type="SUPFAM" id="SSF55545">
    <property type="entry name" value="beta-N-acetylhexosaminidase-like domain"/>
    <property type="match status" value="1"/>
</dbReference>
<dbReference type="EC" id="3.2.1.52" evidence="6"/>
<accession>A0A8H4SXF0</accession>
<evidence type="ECO:0000256" key="14">
    <source>
        <dbReference type="ARBA" id="ARBA00023033"/>
    </source>
</evidence>
<dbReference type="OrthoDB" id="428480at2759"/>
<comment type="catalytic activity">
    <reaction evidence="1">
        <text>Hydrolysis of terminal non-reducing N-acetyl-D-hexosamine residues in N-acetyl-beta-D-hexosaminides.</text>
        <dbReference type="EC" id="3.2.1.52"/>
    </reaction>
</comment>
<evidence type="ECO:0000256" key="2">
    <source>
        <dbReference type="ARBA" id="ARBA00001971"/>
    </source>
</evidence>
<evidence type="ECO:0000256" key="8">
    <source>
        <dbReference type="ARBA" id="ARBA00022723"/>
    </source>
</evidence>
<evidence type="ECO:0000259" key="21">
    <source>
        <dbReference type="Pfam" id="PF14845"/>
    </source>
</evidence>
<dbReference type="InterPro" id="IPR015883">
    <property type="entry name" value="Glyco_hydro_20_cat"/>
</dbReference>
<sequence length="1155" mass="130511">MWSKAKALLAIAAFALTPVDAIWPVPKKISTGDKVLFIDQSIDITYNGDFVCWTPPGSAFDSCNHSSQLDTETLLEKQMPYTYNYQPDAGSKLNSKQIVQAGVSRALQAIFNDNFVPWKLRERNSDFEPGLQKKQWVKSLKIVQTEEDDKSTFKPLAGEVDESYSLTLSEKGEASIKAKSSTGILHGLETFLQLFFKHSSGTSWYTPHAPVTIQDAPEYPHRGILLDVARSFFEVEHIKRTIDAMSWSKLNRLHLHITDSQSWPLEIPSLPKLAEKGAYRKGLTYSPEDLAGIYEYGIHRGVEVIMEIDMPGHIGVVELAYKDLIVAYNEKPYQWWCKEPPCGAFRMNSTDVYDFLDTLFEDLFPRISPYSAYFHAGGDELNHNDSMLDPGVRSNKTEVLAPLLQKFVDYTHGKIRDAGLTPLVWEEMITEWNMTLGKDVVIHSWLGNGAVKAMAEAGHKVIDSDYNFWYLDCGRGQWLNFDNGEAFKTYYPFNDWCGPTKSWRLIYSHDPRAGLSEEAAKLVLGGEAAVWTETIDSVNLDTIVWPRAAVMGEVLWSGRTDASGQNRSQYDAAPRLAELRERMVARGDRAGMGLCSGDQVAESGILIVKFIPAGVRTENGFALRPRVLFSFKNENLYGMGVVEALLEQISVKTTFIILLVAYGVYSIICRIDEHRRIKRLGRYGPQLKSYAPWSLDLVVRFVRSTAKHNNLASWRDGIFGPLNSWTAEARLLGVRTIFTADPANLKAILATQFVDYGKGQPFHAEWKDFLGDSIFTTDGPSWHASRQLIRPQFTRDRAIANRGPLQGEGQFVDIDNTDGKVLDISDLFFRYTLDVATEFLLGWDVKSLTTPKQEFAEAFNEVQHIQNIIARVGKLRHIIPKYRFWRGLNTVNHFINFYIERALRLSPKELASKTKDDHSYTFLHALAGFTRDRTVLRDQIIAVLLAGRDTTAATLSWTLYELGRYPNAVKKLRAEIISTLGTERTPTYEDLKSMSYLKAVLNETLRLYPAVPFNVRLALKDTTLPRGGGPDGSEPLPVLKDSPVAYSTLVMQRRSDLYPPISNTFADPQIFSPERWAYWHPKPHDYIPFNAGPRICIGQQFALTEMSYVLVRLFQKFDRVESQMKDIDGGEPLLKADIVLSPGQGVKVAFWEAQV</sequence>
<dbReference type="InterPro" id="IPR029018">
    <property type="entry name" value="Hex-like_dom2"/>
</dbReference>
<dbReference type="InterPro" id="IPR017853">
    <property type="entry name" value="GH"/>
</dbReference>
<proteinExistence type="inferred from homology"/>
<comment type="caution">
    <text evidence="22">The sequence shown here is derived from an EMBL/GenBank/DDBJ whole genome shotgun (WGS) entry which is preliminary data.</text>
</comment>
<dbReference type="InterPro" id="IPR029019">
    <property type="entry name" value="HEX_eukaryotic_N"/>
</dbReference>
<evidence type="ECO:0000256" key="9">
    <source>
        <dbReference type="ARBA" id="ARBA00022729"/>
    </source>
</evidence>
<gene>
    <name evidence="22" type="ORF">FGADI_10573</name>
</gene>
<keyword evidence="16" id="KW-0325">Glycoprotein</keyword>
<protein>
    <recommendedName>
        <fullName evidence="6">beta-N-acetylhexosaminidase</fullName>
        <ecNumber evidence="6">3.2.1.52</ecNumber>
    </recommendedName>
</protein>
<feature type="signal peptide" evidence="19">
    <location>
        <begin position="1"/>
        <end position="21"/>
    </location>
</feature>
<keyword evidence="8" id="KW-0479">Metal-binding</keyword>
<dbReference type="GO" id="GO:0004563">
    <property type="term" value="F:beta-N-acetylhexosaminidase activity"/>
    <property type="evidence" value="ECO:0007669"/>
    <property type="project" value="UniProtKB-EC"/>
</dbReference>
<feature type="active site" description="Proton donor" evidence="18">
    <location>
        <position position="380"/>
    </location>
</feature>
<keyword evidence="14" id="KW-0503">Monooxygenase</keyword>
<comment type="subcellular location">
    <subcellularLocation>
        <location evidence="3">Membrane</location>
        <topology evidence="3">Single-pass membrane protein</topology>
    </subcellularLocation>
</comment>
<dbReference type="GO" id="GO:0020037">
    <property type="term" value="F:heme binding"/>
    <property type="evidence" value="ECO:0007669"/>
    <property type="project" value="InterPro"/>
</dbReference>
<keyword evidence="15" id="KW-0472">Membrane</keyword>
<dbReference type="CDD" id="cd11063">
    <property type="entry name" value="CYP52"/>
    <property type="match status" value="1"/>
</dbReference>
<dbReference type="AlphaFoldDB" id="A0A8H4SXF0"/>
<comment type="similarity">
    <text evidence="5">Belongs to the cytochrome P450 family.</text>
</comment>
<evidence type="ECO:0000256" key="19">
    <source>
        <dbReference type="SAM" id="SignalP"/>
    </source>
</evidence>
<evidence type="ECO:0000256" key="17">
    <source>
        <dbReference type="ARBA" id="ARBA00023295"/>
    </source>
</evidence>
<dbReference type="GO" id="GO:0005975">
    <property type="term" value="P:carbohydrate metabolic process"/>
    <property type="evidence" value="ECO:0007669"/>
    <property type="project" value="InterPro"/>
</dbReference>
<dbReference type="EMBL" id="JABFAI010000293">
    <property type="protein sequence ID" value="KAF4947264.1"/>
    <property type="molecule type" value="Genomic_DNA"/>
</dbReference>
<reference evidence="22" key="2">
    <citation type="submission" date="2020-05" db="EMBL/GenBank/DDBJ databases">
        <authorList>
            <person name="Kim H.-S."/>
            <person name="Proctor R.H."/>
            <person name="Brown D.W."/>
        </authorList>
    </citation>
    <scope>NUCLEOTIDE SEQUENCE</scope>
    <source>
        <strain evidence="22">NRRL 45417</strain>
    </source>
</reference>
<dbReference type="PANTHER" id="PTHR24287:SF5">
    <property type="entry name" value="P450, PUTATIVE (EUROFUNG)-RELATED"/>
    <property type="match status" value="1"/>
</dbReference>
<dbReference type="Gene3D" id="1.10.630.10">
    <property type="entry name" value="Cytochrome P450"/>
    <property type="match status" value="1"/>
</dbReference>
<dbReference type="Pfam" id="PF00067">
    <property type="entry name" value="p450"/>
    <property type="match status" value="1"/>
</dbReference>
<dbReference type="Proteomes" id="UP000604273">
    <property type="component" value="Unassembled WGS sequence"/>
</dbReference>
<dbReference type="InterPro" id="IPR047146">
    <property type="entry name" value="Cyt_P450_E_CYP52_fungi"/>
</dbReference>
<name>A0A8H4SXF0_9HYPO</name>
<evidence type="ECO:0000256" key="1">
    <source>
        <dbReference type="ARBA" id="ARBA00001231"/>
    </source>
</evidence>
<evidence type="ECO:0000256" key="4">
    <source>
        <dbReference type="ARBA" id="ARBA00006285"/>
    </source>
</evidence>
<dbReference type="PROSITE" id="PS00086">
    <property type="entry name" value="CYTOCHROME_P450"/>
    <property type="match status" value="1"/>
</dbReference>
<evidence type="ECO:0000259" key="20">
    <source>
        <dbReference type="Pfam" id="PF00728"/>
    </source>
</evidence>
<evidence type="ECO:0000256" key="5">
    <source>
        <dbReference type="ARBA" id="ARBA00010617"/>
    </source>
</evidence>
<evidence type="ECO:0000256" key="7">
    <source>
        <dbReference type="ARBA" id="ARBA00022692"/>
    </source>
</evidence>
<comment type="similarity">
    <text evidence="4">Belongs to the glycosyl hydrolase 20 family.</text>
</comment>
<dbReference type="Pfam" id="PF14845">
    <property type="entry name" value="Glycohydro_20b2"/>
    <property type="match status" value="1"/>
</dbReference>
<dbReference type="CDD" id="cd06562">
    <property type="entry name" value="GH20_HexA_HexB-like"/>
    <property type="match status" value="1"/>
</dbReference>
<evidence type="ECO:0000256" key="18">
    <source>
        <dbReference type="PIRSR" id="PIRSR625705-1"/>
    </source>
</evidence>
<dbReference type="InterPro" id="IPR017972">
    <property type="entry name" value="Cyt_P450_CS"/>
</dbReference>
<keyword evidence="13" id="KW-0408">Iron</keyword>
<reference evidence="22" key="1">
    <citation type="journal article" date="2020" name="BMC Genomics">
        <title>Correction to: Identification and distribution of gene clusters required for synthesis of sphingolipid metabolism inhibitors in diverse species of the filamentous fungus Fusarium.</title>
        <authorList>
            <person name="Kim H.S."/>
            <person name="Lohmar J.M."/>
            <person name="Busman M."/>
            <person name="Brown D.W."/>
            <person name="Naumann T.A."/>
            <person name="Divon H.H."/>
            <person name="Lysoe E."/>
            <person name="Uhlig S."/>
            <person name="Proctor R.H."/>
        </authorList>
    </citation>
    <scope>NUCLEOTIDE SEQUENCE</scope>
    <source>
        <strain evidence="22">NRRL 45417</strain>
    </source>
</reference>
<evidence type="ECO:0000256" key="16">
    <source>
        <dbReference type="ARBA" id="ARBA00023180"/>
    </source>
</evidence>
<dbReference type="Gene3D" id="3.30.379.10">
    <property type="entry name" value="Chitobiase/beta-hexosaminidase domain 2-like"/>
    <property type="match status" value="1"/>
</dbReference>
<evidence type="ECO:0000313" key="22">
    <source>
        <dbReference type="EMBL" id="KAF4947264.1"/>
    </source>
</evidence>
<keyword evidence="9 19" id="KW-0732">Signal</keyword>
<dbReference type="GO" id="GO:0016705">
    <property type="term" value="F:oxidoreductase activity, acting on paired donors, with incorporation or reduction of molecular oxygen"/>
    <property type="evidence" value="ECO:0007669"/>
    <property type="project" value="InterPro"/>
</dbReference>
<dbReference type="SUPFAM" id="SSF51445">
    <property type="entry name" value="(Trans)glycosidases"/>
    <property type="match status" value="1"/>
</dbReference>
<keyword evidence="11" id="KW-1133">Transmembrane helix</keyword>